<gene>
    <name evidence="3" type="ORF">Agub_g6357</name>
</gene>
<dbReference type="EMBL" id="BMAR01000009">
    <property type="protein sequence ID" value="GFR45251.1"/>
    <property type="molecule type" value="Genomic_DNA"/>
</dbReference>
<comment type="caution">
    <text evidence="3">The sequence shown here is derived from an EMBL/GenBank/DDBJ whole genome shotgun (WGS) entry which is preliminary data.</text>
</comment>
<keyword evidence="1" id="KW-0175">Coiled coil</keyword>
<keyword evidence="2" id="KW-0472">Membrane</keyword>
<protein>
    <submittedName>
        <fullName evidence="3">Uncharacterized protein</fullName>
    </submittedName>
</protein>
<dbReference type="Proteomes" id="UP001054857">
    <property type="component" value="Unassembled WGS sequence"/>
</dbReference>
<proteinExistence type="predicted"/>
<reference evidence="3 4" key="1">
    <citation type="journal article" date="2021" name="Sci. Rep.">
        <title>Genome sequencing of the multicellular alga Astrephomene provides insights into convergent evolution of germ-soma differentiation.</title>
        <authorList>
            <person name="Yamashita S."/>
            <person name="Yamamoto K."/>
            <person name="Matsuzaki R."/>
            <person name="Suzuki S."/>
            <person name="Yamaguchi H."/>
            <person name="Hirooka S."/>
            <person name="Minakuchi Y."/>
            <person name="Miyagishima S."/>
            <person name="Kawachi M."/>
            <person name="Toyoda A."/>
            <person name="Nozaki H."/>
        </authorList>
    </citation>
    <scope>NUCLEOTIDE SEQUENCE [LARGE SCALE GENOMIC DNA]</scope>
    <source>
        <strain evidence="3 4">NIES-4017</strain>
    </source>
</reference>
<organism evidence="3 4">
    <name type="scientific">Astrephomene gubernaculifera</name>
    <dbReference type="NCBI Taxonomy" id="47775"/>
    <lineage>
        <taxon>Eukaryota</taxon>
        <taxon>Viridiplantae</taxon>
        <taxon>Chlorophyta</taxon>
        <taxon>core chlorophytes</taxon>
        <taxon>Chlorophyceae</taxon>
        <taxon>CS clade</taxon>
        <taxon>Chlamydomonadales</taxon>
        <taxon>Astrephomenaceae</taxon>
        <taxon>Astrephomene</taxon>
    </lineage>
</organism>
<evidence type="ECO:0000256" key="1">
    <source>
        <dbReference type="SAM" id="Coils"/>
    </source>
</evidence>
<feature type="transmembrane region" description="Helical" evidence="2">
    <location>
        <begin position="43"/>
        <end position="64"/>
    </location>
</feature>
<sequence>MNVILSTSHSPQARVSSLAYARRVSERRRTKTRTAAADPSSGALAIAGSLGIVGGTALAALYVLERQSREELQRKLVRLEQALQEREQQIATQQEEVKRAQEYARENDMFRTRYADAARDIFKLEKALELKDGQLETFMVVAQRQIAQLEQQVRRLQK</sequence>
<name>A0AAD3DNQ4_9CHLO</name>
<keyword evidence="2" id="KW-1133">Transmembrane helix</keyword>
<evidence type="ECO:0000313" key="4">
    <source>
        <dbReference type="Proteomes" id="UP001054857"/>
    </source>
</evidence>
<evidence type="ECO:0000256" key="2">
    <source>
        <dbReference type="SAM" id="Phobius"/>
    </source>
</evidence>
<evidence type="ECO:0000313" key="3">
    <source>
        <dbReference type="EMBL" id="GFR45251.1"/>
    </source>
</evidence>
<keyword evidence="4" id="KW-1185">Reference proteome</keyword>
<feature type="coiled-coil region" evidence="1">
    <location>
        <begin position="62"/>
        <end position="103"/>
    </location>
</feature>
<accession>A0AAD3DNQ4</accession>
<dbReference type="AlphaFoldDB" id="A0AAD3DNQ4"/>
<keyword evidence="2" id="KW-0812">Transmembrane</keyword>